<comment type="caution">
    <text evidence="5">The sequence shown here is derived from an EMBL/GenBank/DDBJ whole genome shotgun (WGS) entry which is preliminary data.</text>
</comment>
<dbReference type="Pfam" id="PF00395">
    <property type="entry name" value="SLH"/>
    <property type="match status" value="3"/>
</dbReference>
<evidence type="ECO:0000259" key="4">
    <source>
        <dbReference type="PROSITE" id="PS51272"/>
    </source>
</evidence>
<feature type="compositionally biased region" description="Low complexity" evidence="3">
    <location>
        <begin position="970"/>
        <end position="982"/>
    </location>
</feature>
<reference evidence="5 6" key="1">
    <citation type="submission" date="2019-04" db="EMBL/GenBank/DDBJ databases">
        <title>Cohnella sp. nov. isolated from preserved vegetables.</title>
        <authorList>
            <person name="Lin S.-Y."/>
            <person name="Hung M.-H."/>
            <person name="Young C.-C."/>
        </authorList>
    </citation>
    <scope>NUCLEOTIDE SEQUENCE [LARGE SCALE GENOMIC DNA]</scope>
    <source>
        <strain evidence="5 6">CC-MHH1044</strain>
    </source>
</reference>
<dbReference type="InterPro" id="IPR001119">
    <property type="entry name" value="SLH_dom"/>
</dbReference>
<dbReference type="InterPro" id="IPR051465">
    <property type="entry name" value="Cell_Envelope_Struct_Comp"/>
</dbReference>
<sequence>MSITRSTALSLQRLIALSLVFAMIVALLVPGGKHAEAAAFPAVQLADGEYEVPFTILENGKDSTSYAQQYVESPTGKLIASNGSYKLAFTFNNYDWFEYWGSLKPGATTNTQTENFATAQVVDVASGYSIRGPELESKLVAGYYGTVIFTINNLLVDQTVLMHIVVKDLYVDTSSAYPDGQCPTGNRSDCIIEYPAYDHWYNAQVRIDTSDLPLVPVNQSEQPTGPDVDLAALTEQISVATTVYDDSADGYWEGAYIPGARAGLKVAIDQAEELAGDAEATTEQITLEYYSLARALADFEALRVSVDKSSLQEAIAQLQAFQPTIKVYGAASGNVNIYAVGEMPSSYATAITSTLNTSLTVAGNVYATQKQVDAQTTTANTALQNALANIIQGSSTNLIVLDSVASDATISAQASLFSPNATILQVNTKKEYANVTLNAPASNFSSLAYKRPSTDGTNTFIDTNITPLKVAEDTSAPSYTIQLQTQIATGSTAVNSGILSFSYVLASDPGTTKTVYLSLNGYRLAALNDEIADATELYERAKDGDLSGRYGDDALASLKSAIDAAAVVGNRLSATKLNISGASTALGTAVNAFLSAERETVYYSAADATSGEFAKAYSHFESPAYLGTKDGESFAVLVIRDSAHLPSLQWKNESGQYEDADVLYSNTTDNYRIVLLPYSEEKRTIAVRATTLDADTSATQTNDIVLNFNNVDNGALADAYLSASALLGGAAAGISPGQYSTGAISAFAAAVSAAGQPASDADGTQEKSDEALAALAAARTAFVAAVIPSGDPSDLQTLLAEAQAALTAAVAGIDAGQYPADARDSLEAAITATEQLLAREASDIEIGQQFSVLNSALDALENAEIPAGDNTALQAKIAEAQTLHDNAVVGSSYGNYSLSSKTAFAAAIEAARAVADKSSSQAVIDASLAELERAGSTFQASMITSTYTPGPSTTPDPQPDEDTQEEDGTDTSNNGNSGSSGSQPQTTTFTDVASNWAREAIGRAVDLGIAKGFADNSFRPNADVSRAEFAVFLARALKPALSNGGSSSGTLKDLSSIPAWARDSVAAANAAGWILGYEDGSFRADKKITRLELAIIIARAANLPAPTDALSLDFADSDLVADWAKPAVAAAVAAGLIQGKDGNKFDPSAPATRAEALTLILRLLDWQADQAAQSAQTGQADQETN</sequence>
<feature type="domain" description="SLH" evidence="4">
    <location>
        <begin position="984"/>
        <end position="1047"/>
    </location>
</feature>
<dbReference type="Gene3D" id="2.60.40.1850">
    <property type="match status" value="2"/>
</dbReference>
<feature type="region of interest" description="Disordered" evidence="3">
    <location>
        <begin position="943"/>
        <end position="987"/>
    </location>
</feature>
<dbReference type="InterPro" id="IPR006635">
    <property type="entry name" value="NEAT_dom"/>
</dbReference>
<dbReference type="SUPFAM" id="SSF158911">
    <property type="entry name" value="NEAT domain-like"/>
    <property type="match status" value="2"/>
</dbReference>
<feature type="compositionally biased region" description="Acidic residues" evidence="3">
    <location>
        <begin position="958"/>
        <end position="969"/>
    </location>
</feature>
<dbReference type="Proteomes" id="UP000310636">
    <property type="component" value="Unassembled WGS sequence"/>
</dbReference>
<feature type="domain" description="SLH" evidence="4">
    <location>
        <begin position="1111"/>
        <end position="1174"/>
    </location>
</feature>
<dbReference type="OrthoDB" id="504962at2"/>
<feature type="domain" description="SLH" evidence="4">
    <location>
        <begin position="1048"/>
        <end position="1109"/>
    </location>
</feature>
<proteinExistence type="predicted"/>
<dbReference type="AlphaFoldDB" id="A0A4S4BHG9"/>
<dbReference type="PROSITE" id="PS51272">
    <property type="entry name" value="SLH"/>
    <property type="match status" value="3"/>
</dbReference>
<dbReference type="PANTHER" id="PTHR43308:SF5">
    <property type="entry name" value="S-LAYER PROTEIN _ PEPTIDOGLYCAN ENDO-BETA-N-ACETYLGLUCOSAMINIDASE"/>
    <property type="match status" value="1"/>
</dbReference>
<evidence type="ECO:0000313" key="6">
    <source>
        <dbReference type="Proteomes" id="UP000310636"/>
    </source>
</evidence>
<dbReference type="EMBL" id="SSOB01000046">
    <property type="protein sequence ID" value="THF73990.1"/>
    <property type="molecule type" value="Genomic_DNA"/>
</dbReference>
<evidence type="ECO:0000256" key="1">
    <source>
        <dbReference type="ARBA" id="ARBA00004196"/>
    </source>
</evidence>
<dbReference type="SMART" id="SM00725">
    <property type="entry name" value="NEAT"/>
    <property type="match status" value="1"/>
</dbReference>
<evidence type="ECO:0000256" key="2">
    <source>
        <dbReference type="ARBA" id="ARBA00022729"/>
    </source>
</evidence>
<dbReference type="CDD" id="cd06920">
    <property type="entry name" value="NEAT"/>
    <property type="match status" value="1"/>
</dbReference>
<dbReference type="PANTHER" id="PTHR43308">
    <property type="entry name" value="OUTER MEMBRANE PROTEIN ALPHA-RELATED"/>
    <property type="match status" value="1"/>
</dbReference>
<keyword evidence="2" id="KW-0732">Signal</keyword>
<protein>
    <recommendedName>
        <fullName evidence="4">SLH domain-containing protein</fullName>
    </recommendedName>
</protein>
<dbReference type="GO" id="GO:0030313">
    <property type="term" value="C:cell envelope"/>
    <property type="evidence" value="ECO:0007669"/>
    <property type="project" value="UniProtKB-SubCell"/>
</dbReference>
<dbReference type="InterPro" id="IPR037250">
    <property type="entry name" value="NEAT_dom_sf"/>
</dbReference>
<dbReference type="Pfam" id="PF05031">
    <property type="entry name" value="NEAT"/>
    <property type="match status" value="1"/>
</dbReference>
<evidence type="ECO:0000256" key="3">
    <source>
        <dbReference type="SAM" id="MobiDB-lite"/>
    </source>
</evidence>
<organism evidence="5 6">
    <name type="scientific">Cohnella fermenti</name>
    <dbReference type="NCBI Taxonomy" id="2565925"/>
    <lineage>
        <taxon>Bacteria</taxon>
        <taxon>Bacillati</taxon>
        <taxon>Bacillota</taxon>
        <taxon>Bacilli</taxon>
        <taxon>Bacillales</taxon>
        <taxon>Paenibacillaceae</taxon>
        <taxon>Cohnella</taxon>
    </lineage>
</organism>
<gene>
    <name evidence="5" type="ORF">E6C55_26800</name>
</gene>
<accession>A0A4S4BHG9</accession>
<keyword evidence="6" id="KW-1185">Reference proteome</keyword>
<dbReference type="RefSeq" id="WP_136372913.1">
    <property type="nucleotide sequence ID" value="NZ_SSOB01000046.1"/>
</dbReference>
<comment type="subcellular location">
    <subcellularLocation>
        <location evidence="1">Cell envelope</location>
    </subcellularLocation>
</comment>
<evidence type="ECO:0000313" key="5">
    <source>
        <dbReference type="EMBL" id="THF73990.1"/>
    </source>
</evidence>
<name>A0A4S4BHG9_9BACL</name>
<dbReference type="Gene3D" id="1.20.1270.90">
    <property type="entry name" value="AF1782-like"/>
    <property type="match status" value="5"/>
</dbReference>